<evidence type="ECO:0000313" key="1">
    <source>
        <dbReference type="EMBL" id="RKP58909.1"/>
    </source>
</evidence>
<name>A0A494Y899_9BURK</name>
<dbReference type="EMBL" id="RBZU01000001">
    <property type="protein sequence ID" value="RKP58909.1"/>
    <property type="molecule type" value="Genomic_DNA"/>
</dbReference>
<dbReference type="Proteomes" id="UP000270342">
    <property type="component" value="Unassembled WGS sequence"/>
</dbReference>
<dbReference type="AlphaFoldDB" id="A0A494Y899"/>
<reference evidence="1 2" key="1">
    <citation type="submission" date="2018-10" db="EMBL/GenBank/DDBJ databases">
        <title>Robbsia sp. DHC34, isolated from soil.</title>
        <authorList>
            <person name="Gao Z.-H."/>
            <person name="Qiu L.-H."/>
        </authorList>
    </citation>
    <scope>NUCLEOTIDE SEQUENCE [LARGE SCALE GENOMIC DNA]</scope>
    <source>
        <strain evidence="1 2">DHC34</strain>
    </source>
</reference>
<sequence>MNLVSQRYLEQMQPVRQTLADVHVVHVARDEVEVRRSRRMIVVLVESRGRQGQNQLVVKVFHS</sequence>
<organism evidence="1 2">
    <name type="scientific">Pararobbsia silviterrae</name>
    <dbReference type="NCBI Taxonomy" id="1792498"/>
    <lineage>
        <taxon>Bacteria</taxon>
        <taxon>Pseudomonadati</taxon>
        <taxon>Pseudomonadota</taxon>
        <taxon>Betaproteobacteria</taxon>
        <taxon>Burkholderiales</taxon>
        <taxon>Burkholderiaceae</taxon>
        <taxon>Pararobbsia</taxon>
    </lineage>
</organism>
<evidence type="ECO:0000313" key="2">
    <source>
        <dbReference type="Proteomes" id="UP000270342"/>
    </source>
</evidence>
<keyword evidence="2" id="KW-1185">Reference proteome</keyword>
<protein>
    <submittedName>
        <fullName evidence="1">Uncharacterized protein</fullName>
    </submittedName>
</protein>
<proteinExistence type="predicted"/>
<accession>A0A494Y899</accession>
<gene>
    <name evidence="1" type="ORF">D7S86_03015</name>
</gene>
<comment type="caution">
    <text evidence="1">The sequence shown here is derived from an EMBL/GenBank/DDBJ whole genome shotgun (WGS) entry which is preliminary data.</text>
</comment>